<reference evidence="1" key="1">
    <citation type="submission" date="2019-07" db="EMBL/GenBank/DDBJ databases">
        <authorList>
            <person name="Lin J."/>
            <person name="Cucic S."/>
            <person name="Klem A."/>
            <person name="Kropinski A."/>
            <person name="Anany H."/>
        </authorList>
    </citation>
    <scope>NUCLEOTIDE SEQUENCE [LARGE SCALE GENOMIC DNA]</scope>
</reference>
<protein>
    <submittedName>
        <fullName evidence="1">Uncharacterized protein</fullName>
    </submittedName>
</protein>
<accession>A0A7D0JAA4</accession>
<sequence>MKWIVYYRIIGGIDAVIRYRNLAIMQHDIEMEKDKQFDYINACTICDDGSEEIVYSSVEEILNAK</sequence>
<organism evidence="1 2">
    <name type="scientific">Escherichia phage vB_EcoM_4HA13</name>
    <dbReference type="NCBI Taxonomy" id="2601675"/>
    <lineage>
        <taxon>Viruses</taxon>
        <taxon>Duplodnaviria</taxon>
        <taxon>Heunggongvirae</taxon>
        <taxon>Uroviricota</taxon>
        <taxon>Caudoviricetes</taxon>
        <taxon>Chaseviridae</taxon>
        <taxon>Cleopatravirinae</taxon>
        <taxon>Sabourvirus</taxon>
        <taxon>Sabourvirus sv4HA13</taxon>
    </lineage>
</organism>
<gene>
    <name evidence="1" type="ORF">AC4HA13_0006</name>
</gene>
<keyword evidence="2" id="KW-1185">Reference proteome</keyword>
<proteinExistence type="predicted"/>
<dbReference type="EMBL" id="MN136198">
    <property type="protein sequence ID" value="QEM42977.1"/>
    <property type="molecule type" value="Genomic_DNA"/>
</dbReference>
<evidence type="ECO:0000313" key="1">
    <source>
        <dbReference type="EMBL" id="QEM42977.1"/>
    </source>
</evidence>
<evidence type="ECO:0000313" key="2">
    <source>
        <dbReference type="Proteomes" id="UP000509770"/>
    </source>
</evidence>
<name>A0A7D0JAA4_9CAUD</name>
<dbReference type="Proteomes" id="UP000509770">
    <property type="component" value="Segment"/>
</dbReference>